<keyword evidence="2 4" id="KW-0378">Hydrolase</keyword>
<keyword evidence="7" id="KW-1185">Reference proteome</keyword>
<proteinExistence type="inferred from homology"/>
<evidence type="ECO:0000256" key="5">
    <source>
        <dbReference type="SAM" id="MobiDB-lite"/>
    </source>
</evidence>
<name>V4GSG0_9EURY</name>
<dbReference type="OrthoDB" id="195463at2157"/>
<dbReference type="UniPathway" id="UPA00253">
    <property type="reaction ID" value="UER00329"/>
</dbReference>
<dbReference type="EMBL" id="ASGZ01000035">
    <property type="protein sequence ID" value="ESP88031.1"/>
    <property type="molecule type" value="Genomic_DNA"/>
</dbReference>
<dbReference type="InterPro" id="IPR010111">
    <property type="entry name" value="Kynureninase"/>
</dbReference>
<sequence>MDDPDAVDRADAERRDAADPLAGFRDRFATPDGERYMDGNSLGLAPAAAEASVERVVDEWRDLAIRGWEAADPDWFSYAEQLSDRLAPLVGAREGEVAVANSTTVNVHTLVGSFLDQLPGTPAGSDPAGEAPAVVVNELDFPTDHYAVRAQLRQRGIDPEGKLAVVESRDGRTVRAADVEATLDERDDAGIVFMPSVLYRSGQLLDVERIAAAAHEAGALAGFDCAHSVGVVDHDLHGAGVDFAVWCSYKYLNAGPGATAGLYVHERHHDVTPALAGWWGHEKATQFEMRGEYTPAADAGRWQVGTPPLLSTAPLSGALDVLEEAGVDRVRRKSVALTDYLIDLVDERLPDAFAVGTPRDPDRRGGHVAVEHPDGYRLSEALRDRGVVVDFRPPNVVRVCPSPLYTRFVDVWDVVETVRKVVETDAHLDYETRGGGVT</sequence>
<reference evidence="6 7" key="1">
    <citation type="journal article" date="2013" name="Genome Announc.">
        <title>Draft Genome Sequence of 'Candidatus Halobonum tyrrellensis' Strain G22, Isolated from the Hypersaline Waters of Lake Tyrrell, Australia.</title>
        <authorList>
            <person name="Ugalde J.A."/>
            <person name="Narasingarao P."/>
            <person name="Kuo S."/>
            <person name="Podell S."/>
            <person name="Allen E.E."/>
        </authorList>
    </citation>
    <scope>NUCLEOTIDE SEQUENCE [LARGE SCALE GENOMIC DNA]</scope>
    <source>
        <strain evidence="6 7">G22</strain>
    </source>
</reference>
<dbReference type="AlphaFoldDB" id="V4GSG0"/>
<comment type="pathway">
    <text evidence="4">Amino-acid degradation; L-kynurenine degradation; L-alanine and anthranilate from L-kynurenine: step 1/1.</text>
</comment>
<dbReference type="SUPFAM" id="SSF53383">
    <property type="entry name" value="PLP-dependent transferases"/>
    <property type="match status" value="1"/>
</dbReference>
<dbReference type="InterPro" id="IPR015421">
    <property type="entry name" value="PyrdxlP-dep_Trfase_major"/>
</dbReference>
<dbReference type="PATRIC" id="fig|1324957.4.peg.2192"/>
<comment type="pathway">
    <text evidence="4">Cofactor biosynthesis; NAD(+) biosynthesis; quinolinate from L-kynurenine: step 2/3.</text>
</comment>
<dbReference type="Proteomes" id="UP000017840">
    <property type="component" value="Unassembled WGS sequence"/>
</dbReference>
<accession>V4GSG0</accession>
<dbReference type="Gene3D" id="3.40.640.10">
    <property type="entry name" value="Type I PLP-dependent aspartate aminotransferase-like (Major domain)"/>
    <property type="match status" value="1"/>
</dbReference>
<comment type="similarity">
    <text evidence="4">Belongs to the kynureninase family.</text>
</comment>
<keyword evidence="1 4" id="KW-0662">Pyridine nucleotide biosynthesis</keyword>
<keyword evidence="3 4" id="KW-0663">Pyridoxal phosphate</keyword>
<dbReference type="GO" id="GO:0030170">
    <property type="term" value="F:pyridoxal phosphate binding"/>
    <property type="evidence" value="ECO:0007669"/>
    <property type="project" value="InterPro"/>
</dbReference>
<evidence type="ECO:0000313" key="7">
    <source>
        <dbReference type="Proteomes" id="UP000017840"/>
    </source>
</evidence>
<protein>
    <recommendedName>
        <fullName evidence="4">Kynureninase</fullName>
        <ecNumber evidence="4">3.7.1.3</ecNumber>
    </recommendedName>
</protein>
<comment type="catalytic activity">
    <reaction evidence="4">
        <text>L-kynurenine + H2O = anthranilate + L-alanine + H(+)</text>
        <dbReference type="Rhea" id="RHEA:16813"/>
        <dbReference type="ChEBI" id="CHEBI:15377"/>
        <dbReference type="ChEBI" id="CHEBI:15378"/>
        <dbReference type="ChEBI" id="CHEBI:16567"/>
        <dbReference type="ChEBI" id="CHEBI:57959"/>
        <dbReference type="ChEBI" id="CHEBI:57972"/>
        <dbReference type="EC" id="3.7.1.3"/>
    </reaction>
</comment>
<dbReference type="GO" id="GO:0030429">
    <property type="term" value="F:kynureninase activity"/>
    <property type="evidence" value="ECO:0007669"/>
    <property type="project" value="UniProtKB-EC"/>
</dbReference>
<dbReference type="InterPro" id="IPR015422">
    <property type="entry name" value="PyrdxlP-dep_Trfase_small"/>
</dbReference>
<evidence type="ECO:0000256" key="4">
    <source>
        <dbReference type="PIRNR" id="PIRNR038800"/>
    </source>
</evidence>
<dbReference type="GO" id="GO:0005737">
    <property type="term" value="C:cytoplasm"/>
    <property type="evidence" value="ECO:0007669"/>
    <property type="project" value="InterPro"/>
</dbReference>
<gene>
    <name evidence="6" type="ORF">K933_10784</name>
</gene>
<evidence type="ECO:0000313" key="6">
    <source>
        <dbReference type="EMBL" id="ESP88031.1"/>
    </source>
</evidence>
<dbReference type="GO" id="GO:0009435">
    <property type="term" value="P:NAD+ biosynthetic process"/>
    <property type="evidence" value="ECO:0007669"/>
    <property type="project" value="UniProtKB-UniPathway"/>
</dbReference>
<dbReference type="EC" id="3.7.1.3" evidence="4"/>
<comment type="cofactor">
    <cofactor evidence="4">
        <name>pyridoxal 5'-phosphate</name>
        <dbReference type="ChEBI" id="CHEBI:597326"/>
    </cofactor>
</comment>
<dbReference type="UniPathway" id="UPA00334">
    <property type="reaction ID" value="UER00455"/>
</dbReference>
<dbReference type="PANTHER" id="PTHR14084:SF0">
    <property type="entry name" value="KYNURENINASE"/>
    <property type="match status" value="1"/>
</dbReference>
<comment type="catalytic activity">
    <reaction evidence="4">
        <text>3-hydroxy-L-kynurenine + H2O = 3-hydroxyanthranilate + L-alanine + H(+)</text>
        <dbReference type="Rhea" id="RHEA:25143"/>
        <dbReference type="ChEBI" id="CHEBI:15377"/>
        <dbReference type="ChEBI" id="CHEBI:15378"/>
        <dbReference type="ChEBI" id="CHEBI:36559"/>
        <dbReference type="ChEBI" id="CHEBI:57972"/>
        <dbReference type="ChEBI" id="CHEBI:58125"/>
        <dbReference type="EC" id="3.7.1.3"/>
    </reaction>
</comment>
<dbReference type="NCBIfam" id="TIGR01814">
    <property type="entry name" value="kynureninase"/>
    <property type="match status" value="1"/>
</dbReference>
<evidence type="ECO:0000256" key="2">
    <source>
        <dbReference type="ARBA" id="ARBA00022801"/>
    </source>
</evidence>
<dbReference type="eggNOG" id="arCOG00065">
    <property type="taxonomic scope" value="Archaea"/>
</dbReference>
<dbReference type="GO" id="GO:0043420">
    <property type="term" value="P:anthranilate metabolic process"/>
    <property type="evidence" value="ECO:0007669"/>
    <property type="project" value="TreeGrafter"/>
</dbReference>
<dbReference type="GO" id="GO:0097053">
    <property type="term" value="P:L-kynurenine catabolic process"/>
    <property type="evidence" value="ECO:0007669"/>
    <property type="project" value="UniProtKB-UniPathway"/>
</dbReference>
<comment type="subunit">
    <text evidence="4">Homodimer.</text>
</comment>
<evidence type="ECO:0000256" key="3">
    <source>
        <dbReference type="ARBA" id="ARBA00022898"/>
    </source>
</evidence>
<dbReference type="GO" id="GO:0019441">
    <property type="term" value="P:L-tryptophan catabolic process to kynurenine"/>
    <property type="evidence" value="ECO:0007669"/>
    <property type="project" value="TreeGrafter"/>
</dbReference>
<feature type="region of interest" description="Disordered" evidence="5">
    <location>
        <begin position="1"/>
        <end position="32"/>
    </location>
</feature>
<evidence type="ECO:0000256" key="1">
    <source>
        <dbReference type="ARBA" id="ARBA00022642"/>
    </source>
</evidence>
<comment type="caution">
    <text evidence="6">The sequence shown here is derived from an EMBL/GenBank/DDBJ whole genome shotgun (WGS) entry which is preliminary data.</text>
</comment>
<dbReference type="STRING" id="1324957.K933_10784"/>
<dbReference type="RefSeq" id="WP_023394739.1">
    <property type="nucleotide sequence ID" value="NZ_ASGZ01000035.1"/>
</dbReference>
<dbReference type="PIRSF" id="PIRSF038800">
    <property type="entry name" value="KYNU"/>
    <property type="match status" value="1"/>
</dbReference>
<organism evidence="6 7">
    <name type="scientific">Candidatus Halobonum tyrrellensis G22</name>
    <dbReference type="NCBI Taxonomy" id="1324957"/>
    <lineage>
        <taxon>Archaea</taxon>
        <taxon>Methanobacteriati</taxon>
        <taxon>Methanobacteriota</taxon>
        <taxon>Stenosarchaea group</taxon>
        <taxon>Halobacteria</taxon>
        <taxon>Halobacteriales</taxon>
        <taxon>Haloferacaceae</taxon>
        <taxon>Candidatus Halobonum</taxon>
    </lineage>
</organism>
<dbReference type="HAMAP" id="MF_01970">
    <property type="entry name" value="Kynureninase"/>
    <property type="match status" value="1"/>
</dbReference>
<comment type="function">
    <text evidence="4">Catalyzes the cleavage of L-kynurenine (L-Kyn) and L-3-hydroxykynurenine (L-3OHKyn) into anthranilic acid (AA) and 3-hydroxyanthranilic acid (3-OHAA), respectively.</text>
</comment>
<dbReference type="Gene3D" id="3.90.1150.10">
    <property type="entry name" value="Aspartate Aminotransferase, domain 1"/>
    <property type="match status" value="1"/>
</dbReference>
<dbReference type="PANTHER" id="PTHR14084">
    <property type="entry name" value="KYNURENINASE"/>
    <property type="match status" value="1"/>
</dbReference>
<dbReference type="Pfam" id="PF22580">
    <property type="entry name" value="KYNU_C"/>
    <property type="match status" value="1"/>
</dbReference>
<dbReference type="InterPro" id="IPR015424">
    <property type="entry name" value="PyrdxlP-dep_Trfase"/>
</dbReference>